<feature type="region of interest" description="Disordered" evidence="11">
    <location>
        <begin position="164"/>
        <end position="201"/>
    </location>
</feature>
<keyword evidence="3 10" id="KW-0052">Apoplast</keyword>
<dbReference type="OrthoDB" id="1921208at2759"/>
<comment type="similarity">
    <text evidence="2 10">Belongs to the germin family.</text>
</comment>
<protein>
    <recommendedName>
        <fullName evidence="10">Germin-like protein</fullName>
    </recommendedName>
</protein>
<dbReference type="InterPro" id="IPR001929">
    <property type="entry name" value="Germin"/>
</dbReference>
<evidence type="ECO:0000256" key="11">
    <source>
        <dbReference type="SAM" id="MobiDB-lite"/>
    </source>
</evidence>
<dbReference type="PANTHER" id="PTHR31238">
    <property type="entry name" value="GERMIN-LIKE PROTEIN SUBFAMILY 3 MEMBER 3"/>
    <property type="match status" value="1"/>
</dbReference>
<evidence type="ECO:0000256" key="10">
    <source>
        <dbReference type="RuleBase" id="RU366015"/>
    </source>
</evidence>
<keyword evidence="4 10" id="KW-0964">Secreted</keyword>
<evidence type="ECO:0000259" key="12">
    <source>
        <dbReference type="Pfam" id="PF00190"/>
    </source>
</evidence>
<evidence type="ECO:0000313" key="14">
    <source>
        <dbReference type="Proteomes" id="UP000323000"/>
    </source>
</evidence>
<organism evidence="13 14">
    <name type="scientific">Acer yangbiense</name>
    <dbReference type="NCBI Taxonomy" id="1000413"/>
    <lineage>
        <taxon>Eukaryota</taxon>
        <taxon>Viridiplantae</taxon>
        <taxon>Streptophyta</taxon>
        <taxon>Embryophyta</taxon>
        <taxon>Tracheophyta</taxon>
        <taxon>Spermatophyta</taxon>
        <taxon>Magnoliopsida</taxon>
        <taxon>eudicotyledons</taxon>
        <taxon>Gunneridae</taxon>
        <taxon>Pentapetalae</taxon>
        <taxon>rosids</taxon>
        <taxon>malvids</taxon>
        <taxon>Sapindales</taxon>
        <taxon>Sapindaceae</taxon>
        <taxon>Hippocastanoideae</taxon>
        <taxon>Acereae</taxon>
        <taxon>Acer</taxon>
    </lineage>
</organism>
<evidence type="ECO:0000256" key="5">
    <source>
        <dbReference type="ARBA" id="ARBA00022723"/>
    </source>
</evidence>
<keyword evidence="7" id="KW-0325">Glycoprotein</keyword>
<dbReference type="InterPro" id="IPR006045">
    <property type="entry name" value="Cupin_1"/>
</dbReference>
<evidence type="ECO:0000256" key="3">
    <source>
        <dbReference type="ARBA" id="ARBA00022523"/>
    </source>
</evidence>
<dbReference type="PRINTS" id="PR00325">
    <property type="entry name" value="GERMIN"/>
</dbReference>
<proteinExistence type="inferred from homology"/>
<dbReference type="AlphaFoldDB" id="A0A5C7H288"/>
<keyword evidence="8 9" id="KW-0464">Manganese</keyword>
<evidence type="ECO:0000313" key="13">
    <source>
        <dbReference type="EMBL" id="TXG51060.1"/>
    </source>
</evidence>
<keyword evidence="5 9" id="KW-0479">Metal-binding</keyword>
<dbReference type="SUPFAM" id="SSF51182">
    <property type="entry name" value="RmlC-like cupins"/>
    <property type="match status" value="1"/>
</dbReference>
<feature type="domain" description="Cupin type-1" evidence="12">
    <location>
        <begin position="53"/>
        <end position="119"/>
    </location>
</feature>
<evidence type="ECO:0000256" key="9">
    <source>
        <dbReference type="PIRSR" id="PIRSR601929-2"/>
    </source>
</evidence>
<dbReference type="GO" id="GO:0030145">
    <property type="term" value="F:manganese ion binding"/>
    <property type="evidence" value="ECO:0007669"/>
    <property type="project" value="UniProtKB-UniRule"/>
</dbReference>
<sequence>MAKVFHLLSFNSLWAPQTRLIPIPTLLSFFSSFKDLLRWGLWTPPTSFSVRHYRQVTCLYFPKGLVHFQYNVDAQKPAMAFSAFGSANAGTVSLPITLFATSIDDMILAKAFKTDVATIQALKANEATSHHQRWSHFIYQRWSRSREGAERFGSIFEGDLFGGVDGGNGVDDDGRGKEVEDPKEGEVTDLEEPEEDPFRGNSIGEVVSFGGIELDAVEVFVLKRIFK</sequence>
<evidence type="ECO:0000256" key="2">
    <source>
        <dbReference type="ARBA" id="ARBA00007456"/>
    </source>
</evidence>
<dbReference type="InterPro" id="IPR014710">
    <property type="entry name" value="RmlC-like_jellyroll"/>
</dbReference>
<feature type="binding site" evidence="9">
    <location>
        <position position="67"/>
    </location>
    <ligand>
        <name>Mn(2+)</name>
        <dbReference type="ChEBI" id="CHEBI:29035"/>
    </ligand>
</feature>
<evidence type="ECO:0000256" key="7">
    <source>
        <dbReference type="ARBA" id="ARBA00023180"/>
    </source>
</evidence>
<name>A0A5C7H288_9ROSI</name>
<feature type="compositionally biased region" description="Basic and acidic residues" evidence="11">
    <location>
        <begin position="172"/>
        <end position="186"/>
    </location>
</feature>
<dbReference type="Proteomes" id="UP000323000">
    <property type="component" value="Chromosome 11"/>
</dbReference>
<evidence type="ECO:0000256" key="6">
    <source>
        <dbReference type="ARBA" id="ARBA00022729"/>
    </source>
</evidence>
<dbReference type="InterPro" id="IPR011051">
    <property type="entry name" value="RmlC_Cupin_sf"/>
</dbReference>
<dbReference type="Gene3D" id="2.60.120.10">
    <property type="entry name" value="Jelly Rolls"/>
    <property type="match status" value="1"/>
</dbReference>
<comment type="subcellular location">
    <subcellularLocation>
        <location evidence="1 10">Secreted</location>
        <location evidence="1 10">Extracellular space</location>
        <location evidence="1 10">Apoplast</location>
    </subcellularLocation>
</comment>
<evidence type="ECO:0000256" key="4">
    <source>
        <dbReference type="ARBA" id="ARBA00022525"/>
    </source>
</evidence>
<evidence type="ECO:0000256" key="8">
    <source>
        <dbReference type="ARBA" id="ARBA00023211"/>
    </source>
</evidence>
<gene>
    <name evidence="13" type="ORF">EZV62_023584</name>
</gene>
<dbReference type="Pfam" id="PF00190">
    <property type="entry name" value="Cupin_1"/>
    <property type="match status" value="1"/>
</dbReference>
<reference evidence="14" key="1">
    <citation type="journal article" date="2019" name="Gigascience">
        <title>De novo genome assembly of the endangered Acer yangbiense, a plant species with extremely small populations endemic to Yunnan Province, China.</title>
        <authorList>
            <person name="Yang J."/>
            <person name="Wariss H.M."/>
            <person name="Tao L."/>
            <person name="Zhang R."/>
            <person name="Yun Q."/>
            <person name="Hollingsworth P."/>
            <person name="Dao Z."/>
            <person name="Luo G."/>
            <person name="Guo H."/>
            <person name="Ma Y."/>
            <person name="Sun W."/>
        </authorList>
    </citation>
    <scope>NUCLEOTIDE SEQUENCE [LARGE SCALE GENOMIC DNA]</scope>
    <source>
        <strain evidence="14">cv. Malutang</strain>
    </source>
</reference>
<evidence type="ECO:0000256" key="1">
    <source>
        <dbReference type="ARBA" id="ARBA00004271"/>
    </source>
</evidence>
<dbReference type="EMBL" id="VAHF01000011">
    <property type="protein sequence ID" value="TXG51060.1"/>
    <property type="molecule type" value="Genomic_DNA"/>
</dbReference>
<keyword evidence="14" id="KW-1185">Reference proteome</keyword>
<dbReference type="GO" id="GO:0048046">
    <property type="term" value="C:apoplast"/>
    <property type="evidence" value="ECO:0007669"/>
    <property type="project" value="UniProtKB-SubCell"/>
</dbReference>
<accession>A0A5C7H288</accession>
<keyword evidence="6" id="KW-0732">Signal</keyword>
<comment type="caution">
    <text evidence="13">The sequence shown here is derived from an EMBL/GenBank/DDBJ whole genome shotgun (WGS) entry which is preliminary data.</text>
</comment>